<gene>
    <name evidence="2" type="ORF">dnm_037320</name>
</gene>
<sequence length="87" mass="9547">MNMPHPRGLAGACKPAATNMPPLQGLTGLPQIRYNQKFLNKQHGGNMMNKSRTLLLFLLTVFFCLIAWESALAAERTVHLVIPECGG</sequence>
<keyword evidence="1" id="KW-0472">Membrane</keyword>
<dbReference type="AlphaFoldDB" id="A0A975BLM0"/>
<proteinExistence type="predicted"/>
<dbReference type="EMBL" id="CP061800">
    <property type="protein sequence ID" value="QTA87698.1"/>
    <property type="molecule type" value="Genomic_DNA"/>
</dbReference>
<reference evidence="2" key="1">
    <citation type="journal article" date="2021" name="Microb. Physiol.">
        <title>Proteogenomic Insights into the Physiology of Marine, Sulfate-Reducing, Filamentous Desulfonema limicola and Desulfonema magnum.</title>
        <authorList>
            <person name="Schnaars V."/>
            <person name="Wohlbrand L."/>
            <person name="Scheve S."/>
            <person name="Hinrichs C."/>
            <person name="Reinhardt R."/>
            <person name="Rabus R."/>
        </authorList>
    </citation>
    <scope>NUCLEOTIDE SEQUENCE</scope>
    <source>
        <strain evidence="2">4be13</strain>
    </source>
</reference>
<keyword evidence="1" id="KW-0812">Transmembrane</keyword>
<evidence type="ECO:0000313" key="2">
    <source>
        <dbReference type="EMBL" id="QTA87698.1"/>
    </source>
</evidence>
<protein>
    <submittedName>
        <fullName evidence="2">Uncharacterized protein</fullName>
    </submittedName>
</protein>
<evidence type="ECO:0000313" key="3">
    <source>
        <dbReference type="Proteomes" id="UP000663722"/>
    </source>
</evidence>
<accession>A0A975BLM0</accession>
<keyword evidence="3" id="KW-1185">Reference proteome</keyword>
<keyword evidence="1" id="KW-1133">Transmembrane helix</keyword>
<evidence type="ECO:0000256" key="1">
    <source>
        <dbReference type="SAM" id="Phobius"/>
    </source>
</evidence>
<name>A0A975BLM0_9BACT</name>
<dbReference type="KEGG" id="dmm:dnm_037320"/>
<dbReference type="Proteomes" id="UP000663722">
    <property type="component" value="Chromosome"/>
</dbReference>
<feature type="transmembrane region" description="Helical" evidence="1">
    <location>
        <begin position="54"/>
        <end position="74"/>
    </location>
</feature>
<organism evidence="2 3">
    <name type="scientific">Desulfonema magnum</name>
    <dbReference type="NCBI Taxonomy" id="45655"/>
    <lineage>
        <taxon>Bacteria</taxon>
        <taxon>Pseudomonadati</taxon>
        <taxon>Thermodesulfobacteriota</taxon>
        <taxon>Desulfobacteria</taxon>
        <taxon>Desulfobacterales</taxon>
        <taxon>Desulfococcaceae</taxon>
        <taxon>Desulfonema</taxon>
    </lineage>
</organism>